<organism evidence="8 9">
    <name type="scientific">Saitoella complicata (strain BCRC 22490 / CBS 7301 / JCM 7358 / NBRC 10748 / NRRL Y-17804)</name>
    <dbReference type="NCBI Taxonomy" id="698492"/>
    <lineage>
        <taxon>Eukaryota</taxon>
        <taxon>Fungi</taxon>
        <taxon>Dikarya</taxon>
        <taxon>Ascomycota</taxon>
        <taxon>Taphrinomycotina</taxon>
        <taxon>Taphrinomycotina incertae sedis</taxon>
        <taxon>Saitoella</taxon>
    </lineage>
</organism>
<dbReference type="InterPro" id="IPR013598">
    <property type="entry name" value="Exportin-1/Importin-b-like"/>
</dbReference>
<dbReference type="Pfam" id="PF24140">
    <property type="entry name" value="TPR_TNPO3_IPO13_3rd"/>
    <property type="match status" value="1"/>
</dbReference>
<dbReference type="InterPro" id="IPR040520">
    <property type="entry name" value="Importin_rep_3"/>
</dbReference>
<dbReference type="Pfam" id="PF03810">
    <property type="entry name" value="IBN_N"/>
    <property type="match status" value="1"/>
</dbReference>
<keyword evidence="6" id="KW-0539">Nucleus</keyword>
<feature type="domain" description="Importin N-terminal" evidence="7">
    <location>
        <begin position="33"/>
        <end position="98"/>
    </location>
</feature>
<dbReference type="PANTHER" id="PTHR12363:SF33">
    <property type="entry name" value="IMPORTIN-13"/>
    <property type="match status" value="1"/>
</dbReference>
<dbReference type="GO" id="GO:0006606">
    <property type="term" value="P:protein import into nucleus"/>
    <property type="evidence" value="ECO:0007669"/>
    <property type="project" value="TreeGrafter"/>
</dbReference>
<dbReference type="InterPro" id="IPR051345">
    <property type="entry name" value="Importin_beta-like_NTR"/>
</dbReference>
<dbReference type="OMA" id="CLASIGK"/>
<dbReference type="InterPro" id="IPR057942">
    <property type="entry name" value="TPR_TNPO3_IPO13_3rd"/>
</dbReference>
<reference evidence="8 9" key="3">
    <citation type="journal article" date="2015" name="Genome Announc.">
        <title>Draft Genome Sequence of the Archiascomycetous Yeast Saitoella complicata.</title>
        <authorList>
            <person name="Yamauchi K."/>
            <person name="Kondo S."/>
            <person name="Hamamoto M."/>
            <person name="Takahashi Y."/>
            <person name="Ogura Y."/>
            <person name="Hayashi T."/>
            <person name="Nishida H."/>
        </authorList>
    </citation>
    <scope>NUCLEOTIDE SEQUENCE [LARGE SCALE GENOMIC DNA]</scope>
    <source>
        <strain evidence="8 9">NRRL Y-17804</strain>
    </source>
</reference>
<protein>
    <recommendedName>
        <fullName evidence="7">Importin N-terminal domain-containing protein</fullName>
    </recommendedName>
</protein>
<dbReference type="SUPFAM" id="SSF48371">
    <property type="entry name" value="ARM repeat"/>
    <property type="match status" value="1"/>
</dbReference>
<comment type="caution">
    <text evidence="8">The sequence shown here is derived from an EMBL/GenBank/DDBJ whole genome shotgun (WGS) entry which is preliminary data.</text>
</comment>
<evidence type="ECO:0000313" key="8">
    <source>
        <dbReference type="EMBL" id="GAO46949.1"/>
    </source>
</evidence>
<evidence type="ECO:0000256" key="4">
    <source>
        <dbReference type="ARBA" id="ARBA00022737"/>
    </source>
</evidence>
<evidence type="ECO:0000256" key="1">
    <source>
        <dbReference type="ARBA" id="ARBA00004123"/>
    </source>
</evidence>
<dbReference type="PROSITE" id="PS50166">
    <property type="entry name" value="IMPORTIN_B_NT"/>
    <property type="match status" value="1"/>
</dbReference>
<reference evidence="8 9" key="1">
    <citation type="journal article" date="2011" name="J. Gen. Appl. Microbiol.">
        <title>Draft genome sequencing of the enigmatic yeast Saitoella complicata.</title>
        <authorList>
            <person name="Nishida H."/>
            <person name="Hamamoto M."/>
            <person name="Sugiyama J."/>
        </authorList>
    </citation>
    <scope>NUCLEOTIDE SEQUENCE [LARGE SCALE GENOMIC DNA]</scope>
    <source>
        <strain evidence="8 9">NRRL Y-17804</strain>
    </source>
</reference>
<dbReference type="Proteomes" id="UP000033140">
    <property type="component" value="Unassembled WGS sequence"/>
</dbReference>
<dbReference type="InterPro" id="IPR011989">
    <property type="entry name" value="ARM-like"/>
</dbReference>
<dbReference type="AlphaFoldDB" id="A0A0E9NAV0"/>
<proteinExistence type="inferred from homology"/>
<dbReference type="Gene3D" id="1.25.10.10">
    <property type="entry name" value="Leucine-rich Repeat Variant"/>
    <property type="match status" value="1"/>
</dbReference>
<keyword evidence="9" id="KW-1185">Reference proteome</keyword>
<name>A0A0E9NAV0_SAICN</name>
<evidence type="ECO:0000256" key="3">
    <source>
        <dbReference type="ARBA" id="ARBA00022448"/>
    </source>
</evidence>
<evidence type="ECO:0000256" key="6">
    <source>
        <dbReference type="ARBA" id="ARBA00023242"/>
    </source>
</evidence>
<dbReference type="GO" id="GO:0005737">
    <property type="term" value="C:cytoplasm"/>
    <property type="evidence" value="ECO:0007669"/>
    <property type="project" value="TreeGrafter"/>
</dbReference>
<accession>A0A0E9NAV0</accession>
<evidence type="ECO:0000256" key="2">
    <source>
        <dbReference type="ARBA" id="ARBA00007991"/>
    </source>
</evidence>
<comment type="similarity">
    <text evidence="2">Belongs to the importin beta family.</text>
</comment>
<dbReference type="STRING" id="698492.A0A0E9NAV0"/>
<keyword evidence="5" id="KW-0653">Protein transport</keyword>
<dbReference type="GO" id="GO:0031267">
    <property type="term" value="F:small GTPase binding"/>
    <property type="evidence" value="ECO:0007669"/>
    <property type="project" value="InterPro"/>
</dbReference>
<dbReference type="Pfam" id="PF18806">
    <property type="entry name" value="Importin_rep_3"/>
    <property type="match status" value="1"/>
</dbReference>
<reference evidence="8 9" key="2">
    <citation type="journal article" date="2014" name="J. Gen. Appl. Microbiol.">
        <title>The early diverging ascomycetous budding yeast Saitoella complicata has three histone deacetylases belonging to the Clr6, Hos2, and Rpd3 lineages.</title>
        <authorList>
            <person name="Nishida H."/>
            <person name="Matsumoto T."/>
            <person name="Kondo S."/>
            <person name="Hamamoto M."/>
            <person name="Yoshikawa H."/>
        </authorList>
    </citation>
    <scope>NUCLEOTIDE SEQUENCE [LARGE SCALE GENOMIC DNA]</scope>
    <source>
        <strain evidence="8 9">NRRL Y-17804</strain>
    </source>
</reference>
<dbReference type="EMBL" id="BACD03000006">
    <property type="protein sequence ID" value="GAO46949.1"/>
    <property type="molecule type" value="Genomic_DNA"/>
</dbReference>
<dbReference type="InterPro" id="IPR016024">
    <property type="entry name" value="ARM-type_fold"/>
</dbReference>
<evidence type="ECO:0000256" key="5">
    <source>
        <dbReference type="ARBA" id="ARBA00022927"/>
    </source>
</evidence>
<dbReference type="PANTHER" id="PTHR12363">
    <property type="entry name" value="TRANSPORTIN 3 AND IMPORTIN 13"/>
    <property type="match status" value="1"/>
</dbReference>
<evidence type="ECO:0000313" key="9">
    <source>
        <dbReference type="Proteomes" id="UP000033140"/>
    </source>
</evidence>
<keyword evidence="3" id="KW-0813">Transport</keyword>
<dbReference type="Pfam" id="PF08389">
    <property type="entry name" value="Xpo1"/>
    <property type="match status" value="1"/>
</dbReference>
<dbReference type="GO" id="GO:0005634">
    <property type="term" value="C:nucleus"/>
    <property type="evidence" value="ECO:0007669"/>
    <property type="project" value="UniProtKB-SubCell"/>
</dbReference>
<comment type="subcellular location">
    <subcellularLocation>
        <location evidence="1">Nucleus</location>
    </subcellularLocation>
</comment>
<dbReference type="InterPro" id="IPR001494">
    <property type="entry name" value="Importin-beta_N"/>
</dbReference>
<sequence>MATVTSPTSVDQVKELIRQLYAPGQNPEWLKTAQRTLQGLQHSPDGWALAEQLLASEEDNVRFFGALTYQVKINADWKTLPEEYHTQLLTTLVSWLLRYQNGPSLVARKLVAVLTTFALHTIPTTWKSPVKYLAACLAAKSLVPTETAESLSMKDLVGGLNESELKVTLEFANVLAEEADKTDLVADRKIQVHQAIKDSMHDIVDLLGYCLSLRGSMREVSDSATTVVKAGLGCLQSWLLYSADMRSLFQSMVPDVFACLAHPVLFGAAAEFTAEVLSHSRSFFPRSSIQDLVQLVTGPWGQGKLRSQLTTAAQGDEEDDSSNFNQLLIALGETTSETIADQIMDPHMQVLLSMLLALLNYPGYAVADEEVSPLTQEFWCSVVESIAESETNLEAGNALTMGVVEAVWRKIRWPSVHIERQWARDVKDDFAGFRRDLGDLLEQCYPVLRLDLITRLMNLLEEQTGSPSNVSWEDVEATLFCFVSIADAVPENSEETDRILIRLFSGPLFALQPPDASLRLRHTILNMTGAYSDLLRRYPNNLPNVLNYLFSSLSMPTLSNSASKSILTLCSACRGHLTSELANFGKLYMSLSTSTDLGTLEKERVTGAIAAIIQALPREPQKLEPLSFLIEQISRDFELAQVAAEAGNFEHAKELALSGLWCLTAAGKALGAPEQPLVILSGETTTFDKSQSFWQKDGQILQSQILTCVSNVANMFRKDPEVMDGICQVIRIGFREQEPGPFVFPIVDVVDFLVREIEAQQQPMSACLLTTSSKFLASCNIVGTERVDSEVSRLLDTVLTCTSHALEATGLKENPDVLHGLFDLLAKYLPCYPKVLFAEARLPNFLRLAIIGLTLQERLAQQGACAFLSDLYARHFDDADLDRSASEITRAMGPEVMKQLLVAFGGAIQRTALPQVSEVFGNLLRRHPQDSKRWLTTLFAQPGFLSAQLQEATKATFLKQIVGLALGNKNRQVRDHVKALWLQSRGLENMSW</sequence>
<gene>
    <name evidence="8" type="ORF">G7K_1166-t1</name>
</gene>
<keyword evidence="4" id="KW-0677">Repeat</keyword>
<evidence type="ECO:0000259" key="7">
    <source>
        <dbReference type="PROSITE" id="PS50166"/>
    </source>
</evidence>